<dbReference type="Pfam" id="PF00496">
    <property type="entry name" value="SBP_bac_5"/>
    <property type="match status" value="1"/>
</dbReference>
<dbReference type="InterPro" id="IPR039424">
    <property type="entry name" value="SBP_5"/>
</dbReference>
<proteinExistence type="inferred from homology"/>
<dbReference type="InterPro" id="IPR030678">
    <property type="entry name" value="Peptide/Ni-bd"/>
</dbReference>
<dbReference type="SUPFAM" id="SSF53850">
    <property type="entry name" value="Periplasmic binding protein-like II"/>
    <property type="match status" value="1"/>
</dbReference>
<comment type="similarity">
    <text evidence="2">Belongs to the bacterial solute-binding protein 5 family.</text>
</comment>
<keyword evidence="7" id="KW-1185">Reference proteome</keyword>
<evidence type="ECO:0000313" key="6">
    <source>
        <dbReference type="EMBL" id="MBZ6075093.1"/>
    </source>
</evidence>
<dbReference type="CDD" id="cd08497">
    <property type="entry name" value="MbnE-like"/>
    <property type="match status" value="1"/>
</dbReference>
<dbReference type="Gene3D" id="3.10.105.10">
    <property type="entry name" value="Dipeptide-binding Protein, Domain 3"/>
    <property type="match status" value="1"/>
</dbReference>
<dbReference type="RefSeq" id="WP_224311126.1">
    <property type="nucleotide sequence ID" value="NZ_JAIRBM010000001.1"/>
</dbReference>
<evidence type="ECO:0000259" key="5">
    <source>
        <dbReference type="Pfam" id="PF00496"/>
    </source>
</evidence>
<organism evidence="6 7">
    <name type="scientific">Microvirga puerhi</name>
    <dbReference type="NCBI Taxonomy" id="2876078"/>
    <lineage>
        <taxon>Bacteria</taxon>
        <taxon>Pseudomonadati</taxon>
        <taxon>Pseudomonadota</taxon>
        <taxon>Alphaproteobacteria</taxon>
        <taxon>Hyphomicrobiales</taxon>
        <taxon>Methylobacteriaceae</taxon>
        <taxon>Microvirga</taxon>
    </lineage>
</organism>
<dbReference type="PIRSF" id="PIRSF002741">
    <property type="entry name" value="MppA"/>
    <property type="match status" value="1"/>
</dbReference>
<reference evidence="6 7" key="1">
    <citation type="submission" date="2021-09" db="EMBL/GenBank/DDBJ databases">
        <title>The complete genome sequence of a new microorganism.</title>
        <authorList>
            <person name="Zi Z."/>
        </authorList>
    </citation>
    <scope>NUCLEOTIDE SEQUENCE [LARGE SCALE GENOMIC DNA]</scope>
    <source>
        <strain evidence="6 7">WGZ8</strain>
    </source>
</reference>
<dbReference type="Proteomes" id="UP000704176">
    <property type="component" value="Unassembled WGS sequence"/>
</dbReference>
<evidence type="ECO:0000256" key="2">
    <source>
        <dbReference type="ARBA" id="ARBA00005695"/>
    </source>
</evidence>
<evidence type="ECO:0000256" key="4">
    <source>
        <dbReference type="SAM" id="SignalP"/>
    </source>
</evidence>
<comment type="caution">
    <text evidence="6">The sequence shown here is derived from an EMBL/GenBank/DDBJ whole genome shotgun (WGS) entry which is preliminary data.</text>
</comment>
<name>A0ABS7VHV6_9HYPH</name>
<dbReference type="PANTHER" id="PTHR30290">
    <property type="entry name" value="PERIPLASMIC BINDING COMPONENT OF ABC TRANSPORTER"/>
    <property type="match status" value="1"/>
</dbReference>
<dbReference type="EMBL" id="JAIRBM010000001">
    <property type="protein sequence ID" value="MBZ6075093.1"/>
    <property type="molecule type" value="Genomic_DNA"/>
</dbReference>
<feature type="chain" id="PRO_5045286005" evidence="4">
    <location>
        <begin position="28"/>
        <end position="603"/>
    </location>
</feature>
<feature type="signal peptide" evidence="4">
    <location>
        <begin position="1"/>
        <end position="27"/>
    </location>
</feature>
<evidence type="ECO:0000256" key="3">
    <source>
        <dbReference type="ARBA" id="ARBA00022729"/>
    </source>
</evidence>
<comment type="subcellular location">
    <subcellularLocation>
        <location evidence="1">Periplasm</location>
    </subcellularLocation>
</comment>
<keyword evidence="3 4" id="KW-0732">Signal</keyword>
<evidence type="ECO:0000256" key="1">
    <source>
        <dbReference type="ARBA" id="ARBA00004418"/>
    </source>
</evidence>
<dbReference type="Gene3D" id="3.40.190.10">
    <property type="entry name" value="Periplasmic binding protein-like II"/>
    <property type="match status" value="1"/>
</dbReference>
<evidence type="ECO:0000313" key="7">
    <source>
        <dbReference type="Proteomes" id="UP000704176"/>
    </source>
</evidence>
<accession>A0ABS7VHV6</accession>
<dbReference type="InterPro" id="IPR000914">
    <property type="entry name" value="SBP_5_dom"/>
</dbReference>
<sequence>MSRQRCGILRNLVVAVLACIMVGAAVAAEVPHHGIAMHGAPALPEGFSHLPYVNPDAPRGGRITLALQGSYDSLNPLIVLGVAPDVVPRYVLQSLMMRSADEPFTVYGLVARSAEMPDDRSFVTFNLDPKAQFSDGRRLTAEDVRFTFELLKKHGKPFYRSSFGQVRSVDVEGPYRIRFDLSGSNDRELPLNIAMMPIFAAHATDPETFANTTLKPPIGSGPFEIAEVKPGERVVLKRRSDYWGKDLPIMRGLYNFDEIRYDFYRDANTMFEAFKAGLYDFRLEGDPDRWSTGYDFPAVKDGRIVLETLPIRSPKGMNGFVFNTRRPLFADPRVREALGHLFDFEWVNRNLYYGLLTRSDSYFAGSDLSSTGHPANEQELALLAPFPRAVRQDILEGHWKPPEPDGSGRDREEARRALQILEEAGWNLDGNTLRRKDTGEAFSFELLVNSRQQERLALNFSQSLSRIGIVARVRLVDDVQYWRRLSTFDFDMVQWVWPASASPGNEQRNRWSTAAAQRGGSLNYSGAASSAIDRMIDALLEATTRDDFVSAVRSLDRLLLSGFYIVPLFYLNDQWLAHRSDLRRPDKPPLLGTTIDSWWRQAR</sequence>
<feature type="domain" description="Solute-binding protein family 5" evidence="5">
    <location>
        <begin position="106"/>
        <end position="514"/>
    </location>
</feature>
<gene>
    <name evidence="6" type="ORF">K9B37_02125</name>
</gene>
<dbReference type="PANTHER" id="PTHR30290:SF64">
    <property type="entry name" value="ABC TRANSPORTER PERIPLASMIC BINDING PROTEIN"/>
    <property type="match status" value="1"/>
</dbReference>
<protein>
    <submittedName>
        <fullName evidence="6">Extracellular solute-binding protein</fullName>
    </submittedName>
</protein>